<dbReference type="EMBL" id="OL634959">
    <property type="protein sequence ID" value="UMO77806.1"/>
    <property type="molecule type" value="Genomic_DNA"/>
</dbReference>
<sequence length="123" mass="13324">MRDNDWAVLLLVGVAVLILYMQPKQARASASGICKAYGDGAAVVHQTISEGYSPRGSLEALAQVLQDTAPLNSNTLAILRGAQERVAQDSSIDKDAPAEMVQDVFFQDCIKLVYILEMDRVGK</sequence>
<name>A0A976QY01_9CAUD</name>
<reference evidence="1" key="1">
    <citation type="submission" date="2021-11" db="EMBL/GenBank/DDBJ databases">
        <title>Phage-based biocontrol of nitrification in agricultural soil.</title>
        <authorList>
            <person name="Muniesa M."/>
            <person name="Quiros P."/>
            <person name="Salaet I."/>
        </authorList>
    </citation>
    <scope>NUCLEOTIDE SEQUENCE</scope>
</reference>
<dbReference type="Proteomes" id="UP001061889">
    <property type="component" value="Segment"/>
</dbReference>
<evidence type="ECO:0000313" key="2">
    <source>
        <dbReference type="Proteomes" id="UP001061889"/>
    </source>
</evidence>
<evidence type="ECO:0000313" key="1">
    <source>
        <dbReference type="EMBL" id="UMO77806.1"/>
    </source>
</evidence>
<proteinExistence type="predicted"/>
<accession>A0A976QY01</accession>
<protein>
    <submittedName>
        <fullName evidence="1">Exodeoxyribonuclease V subunit beta</fullName>
    </submittedName>
</protein>
<keyword evidence="2" id="KW-1185">Reference proteome</keyword>
<organism evidence="1 2">
    <name type="scientific">Bacteriophage Phi NF-1</name>
    <dbReference type="NCBI Taxonomy" id="2900273"/>
    <lineage>
        <taxon>Viruses</taxon>
        <taxon>Duplodnaviria</taxon>
        <taxon>Heunggongvirae</taxon>
        <taxon>Uroviricota</taxon>
        <taxon>Caudoviricetes</taxon>
        <taxon>Autographivirales</taxon>
        <taxon>Autoscriptoviridae</taxon>
        <taxon>Catalonvirus</taxon>
        <taxon>Catalonvirus NF1</taxon>
    </lineage>
</organism>